<protein>
    <recommendedName>
        <fullName evidence="5">CopL family metal-binding regulatory protein</fullName>
    </recommendedName>
</protein>
<evidence type="ECO:0000256" key="2">
    <source>
        <dbReference type="SAM" id="SignalP"/>
    </source>
</evidence>
<proteinExistence type="predicted"/>
<dbReference type="Proteomes" id="UP001205890">
    <property type="component" value="Unassembled WGS sequence"/>
</dbReference>
<feature type="signal peptide" evidence="2">
    <location>
        <begin position="1"/>
        <end position="17"/>
    </location>
</feature>
<dbReference type="RefSeq" id="WP_254745042.1">
    <property type="nucleotide sequence ID" value="NZ_JANCLU010000020.1"/>
</dbReference>
<organism evidence="3 4">
    <name type="scientific">Alsobacter ponti</name>
    <dbReference type="NCBI Taxonomy" id="2962936"/>
    <lineage>
        <taxon>Bacteria</taxon>
        <taxon>Pseudomonadati</taxon>
        <taxon>Pseudomonadota</taxon>
        <taxon>Alphaproteobacteria</taxon>
        <taxon>Hyphomicrobiales</taxon>
        <taxon>Alsobacteraceae</taxon>
        <taxon>Alsobacter</taxon>
    </lineage>
</organism>
<feature type="region of interest" description="Disordered" evidence="1">
    <location>
        <begin position="108"/>
        <end position="141"/>
    </location>
</feature>
<evidence type="ECO:0000256" key="1">
    <source>
        <dbReference type="SAM" id="MobiDB-lite"/>
    </source>
</evidence>
<feature type="compositionally biased region" description="Low complexity" evidence="1">
    <location>
        <begin position="44"/>
        <end position="56"/>
    </location>
</feature>
<feature type="compositionally biased region" description="Basic and acidic residues" evidence="1">
    <location>
        <begin position="126"/>
        <end position="141"/>
    </location>
</feature>
<sequence length="141" mass="14271">MSVVRLLASLLIAFALAAFPLTGSFGTARAAAPAGGHHGHAAHAGHAPGGQVHAGQVHAGQTHADHIHVGATADPGTLPAGSTDHDGCKSKCCATACHAVQALETVSVSPPRRAWLTVTPEPDSGAPRDRRTPLERPPRSA</sequence>
<dbReference type="EMBL" id="JANCLU010000020">
    <property type="protein sequence ID" value="MCP8940385.1"/>
    <property type="molecule type" value="Genomic_DNA"/>
</dbReference>
<feature type="chain" id="PRO_5046781065" description="CopL family metal-binding regulatory protein" evidence="2">
    <location>
        <begin position="18"/>
        <end position="141"/>
    </location>
</feature>
<evidence type="ECO:0008006" key="5">
    <source>
        <dbReference type="Google" id="ProtNLM"/>
    </source>
</evidence>
<feature type="region of interest" description="Disordered" evidence="1">
    <location>
        <begin position="69"/>
        <end position="88"/>
    </location>
</feature>
<keyword evidence="4" id="KW-1185">Reference proteome</keyword>
<accession>A0ABT1LI59</accession>
<name>A0ABT1LI59_9HYPH</name>
<reference evidence="3 4" key="1">
    <citation type="submission" date="2022-07" db="EMBL/GenBank/DDBJ databases">
        <authorList>
            <person name="Li W.-J."/>
            <person name="Deng Q.-Q."/>
        </authorList>
    </citation>
    <scope>NUCLEOTIDE SEQUENCE [LARGE SCALE GENOMIC DNA]</scope>
    <source>
        <strain evidence="3 4">SYSU M60028</strain>
    </source>
</reference>
<evidence type="ECO:0000313" key="3">
    <source>
        <dbReference type="EMBL" id="MCP8940385.1"/>
    </source>
</evidence>
<evidence type="ECO:0000313" key="4">
    <source>
        <dbReference type="Proteomes" id="UP001205890"/>
    </source>
</evidence>
<gene>
    <name evidence="3" type="ORF">NK718_17800</name>
</gene>
<feature type="region of interest" description="Disordered" evidence="1">
    <location>
        <begin position="30"/>
        <end position="62"/>
    </location>
</feature>
<keyword evidence="2" id="KW-0732">Signal</keyword>
<comment type="caution">
    <text evidence="3">The sequence shown here is derived from an EMBL/GenBank/DDBJ whole genome shotgun (WGS) entry which is preliminary data.</text>
</comment>